<keyword evidence="1" id="KW-0812">Transmembrane</keyword>
<dbReference type="RefSeq" id="WP_129062286.1">
    <property type="nucleotide sequence ID" value="NZ_NXIE01000005.1"/>
</dbReference>
<keyword evidence="2" id="KW-0732">Signal</keyword>
<proteinExistence type="predicted"/>
<evidence type="ECO:0000313" key="3">
    <source>
        <dbReference type="EMBL" id="RXK11833.1"/>
    </source>
</evidence>
<evidence type="ECO:0008006" key="5">
    <source>
        <dbReference type="Google" id="ProtNLM"/>
    </source>
</evidence>
<evidence type="ECO:0000256" key="2">
    <source>
        <dbReference type="SAM" id="SignalP"/>
    </source>
</evidence>
<feature type="chain" id="PRO_5020372015" description="Cobalt ABC transporter permease" evidence="2">
    <location>
        <begin position="19"/>
        <end position="138"/>
    </location>
</feature>
<accession>A0A4V1M117</accession>
<feature type="signal peptide" evidence="2">
    <location>
        <begin position="1"/>
        <end position="18"/>
    </location>
</feature>
<dbReference type="OrthoDB" id="5348965at2"/>
<name>A0A4V1M117_9BACT</name>
<sequence length="138" mass="16231">MRKIFLILFFSLSLFAHKLNLFLETENNQLYIYSYFASGSPCKSCKIELFDENNNLLQTLKTNKEGEYYLKEYSKVKYIKIEALGGHAVKKELNLKKAIENKEKKKSIKDENLYSYLQSFIALCLIIVIFILLKRIKV</sequence>
<evidence type="ECO:0000313" key="4">
    <source>
        <dbReference type="Proteomes" id="UP000289718"/>
    </source>
</evidence>
<keyword evidence="1" id="KW-0472">Membrane</keyword>
<feature type="transmembrane region" description="Helical" evidence="1">
    <location>
        <begin position="113"/>
        <end position="133"/>
    </location>
</feature>
<organism evidence="3 4">
    <name type="scientific">Halarcobacter mediterraneus</name>
    <dbReference type="NCBI Taxonomy" id="2023153"/>
    <lineage>
        <taxon>Bacteria</taxon>
        <taxon>Pseudomonadati</taxon>
        <taxon>Campylobacterota</taxon>
        <taxon>Epsilonproteobacteria</taxon>
        <taxon>Campylobacterales</taxon>
        <taxon>Arcobacteraceae</taxon>
        <taxon>Halarcobacter</taxon>
    </lineage>
</organism>
<comment type="caution">
    <text evidence="3">The sequence shown here is derived from an EMBL/GenBank/DDBJ whole genome shotgun (WGS) entry which is preliminary data.</text>
</comment>
<dbReference type="EMBL" id="NXIE01000005">
    <property type="protein sequence ID" value="RXK11833.1"/>
    <property type="molecule type" value="Genomic_DNA"/>
</dbReference>
<keyword evidence="1" id="KW-1133">Transmembrane helix</keyword>
<evidence type="ECO:0000256" key="1">
    <source>
        <dbReference type="SAM" id="Phobius"/>
    </source>
</evidence>
<gene>
    <name evidence="3" type="ORF">CP965_11670</name>
</gene>
<reference evidence="3 4" key="1">
    <citation type="submission" date="2017-09" db="EMBL/GenBank/DDBJ databases">
        <title>Genomics of the genus Arcobacter.</title>
        <authorList>
            <person name="Perez-Cataluna A."/>
            <person name="Figueras M.J."/>
            <person name="Salas-Masso N."/>
        </authorList>
    </citation>
    <scope>NUCLEOTIDE SEQUENCE [LARGE SCALE GENOMIC DNA]</scope>
    <source>
        <strain evidence="3 4">F156-34</strain>
    </source>
</reference>
<protein>
    <recommendedName>
        <fullName evidence="5">Cobalt ABC transporter permease</fullName>
    </recommendedName>
</protein>
<keyword evidence="4" id="KW-1185">Reference proteome</keyword>
<dbReference type="Proteomes" id="UP000289718">
    <property type="component" value="Unassembled WGS sequence"/>
</dbReference>
<dbReference type="AlphaFoldDB" id="A0A4V1M117"/>